<dbReference type="AlphaFoldDB" id="A0A0C3PAE7"/>
<name>A0A0C3PAE7_PHLG1</name>
<reference evidence="1 2" key="1">
    <citation type="journal article" date="2014" name="PLoS Genet.">
        <title>Analysis of the Phlebiopsis gigantea genome, transcriptome and secretome provides insight into its pioneer colonization strategies of wood.</title>
        <authorList>
            <person name="Hori C."/>
            <person name="Ishida T."/>
            <person name="Igarashi K."/>
            <person name="Samejima M."/>
            <person name="Suzuki H."/>
            <person name="Master E."/>
            <person name="Ferreira P."/>
            <person name="Ruiz-Duenas F.J."/>
            <person name="Held B."/>
            <person name="Canessa P."/>
            <person name="Larrondo L.F."/>
            <person name="Schmoll M."/>
            <person name="Druzhinina I.S."/>
            <person name="Kubicek C.P."/>
            <person name="Gaskell J.A."/>
            <person name="Kersten P."/>
            <person name="St John F."/>
            <person name="Glasner J."/>
            <person name="Sabat G."/>
            <person name="Splinter BonDurant S."/>
            <person name="Syed K."/>
            <person name="Yadav J."/>
            <person name="Mgbeahuruike A.C."/>
            <person name="Kovalchuk A."/>
            <person name="Asiegbu F.O."/>
            <person name="Lackner G."/>
            <person name="Hoffmeister D."/>
            <person name="Rencoret J."/>
            <person name="Gutierrez A."/>
            <person name="Sun H."/>
            <person name="Lindquist E."/>
            <person name="Barry K."/>
            <person name="Riley R."/>
            <person name="Grigoriev I.V."/>
            <person name="Henrissat B."/>
            <person name="Kues U."/>
            <person name="Berka R.M."/>
            <person name="Martinez A.T."/>
            <person name="Covert S.F."/>
            <person name="Blanchette R.A."/>
            <person name="Cullen D."/>
        </authorList>
    </citation>
    <scope>NUCLEOTIDE SEQUENCE [LARGE SCALE GENOMIC DNA]</scope>
    <source>
        <strain evidence="1 2">11061_1 CR5-6</strain>
    </source>
</reference>
<keyword evidence="2" id="KW-1185">Reference proteome</keyword>
<protein>
    <recommendedName>
        <fullName evidence="3">BTB domain-containing protein</fullName>
    </recommendedName>
</protein>
<dbReference type="OrthoDB" id="3249359at2759"/>
<dbReference type="Proteomes" id="UP000053257">
    <property type="component" value="Unassembled WGS sequence"/>
</dbReference>
<accession>A0A0C3PAE7</accession>
<sequence length="289" mass="31828">MAQDTSSSNHDHGRATSSAPGSFWFDDGSVIITVAQERFKLHKSLVNRHSTLLPLLPASGIDDEHVPHVEIPSNLTNVKDFMALLGHIYHDAPLDREPLSSVSSILRVSSDKSLQFPTIHSLAKARFCRLLEPGPGVANFTTPDDLEEVLGLAVEHDISSVQKALYYNVATTSHFEPGTPHPSLPPVVTARCAALQDALIAHFTPILFTVATAGHMACTDVFAETWMPDVIAPALANNGLCHPIETLREIQAVRWEDKGICDECCQQKRAEWDEEVRVVWDKVDTWLSL</sequence>
<gene>
    <name evidence="1" type="ORF">PHLGIDRAFT_80106</name>
</gene>
<dbReference type="HOGENOM" id="CLU_048296_2_0_1"/>
<proteinExistence type="predicted"/>
<organism evidence="1 2">
    <name type="scientific">Phlebiopsis gigantea (strain 11061_1 CR5-6)</name>
    <name type="common">White-rot fungus</name>
    <name type="synonym">Peniophora gigantea</name>
    <dbReference type="NCBI Taxonomy" id="745531"/>
    <lineage>
        <taxon>Eukaryota</taxon>
        <taxon>Fungi</taxon>
        <taxon>Dikarya</taxon>
        <taxon>Basidiomycota</taxon>
        <taxon>Agaricomycotina</taxon>
        <taxon>Agaricomycetes</taxon>
        <taxon>Polyporales</taxon>
        <taxon>Phanerochaetaceae</taxon>
        <taxon>Phlebiopsis</taxon>
    </lineage>
</organism>
<dbReference type="EMBL" id="KN840737">
    <property type="protein sequence ID" value="KIP01773.1"/>
    <property type="molecule type" value="Genomic_DNA"/>
</dbReference>
<evidence type="ECO:0000313" key="1">
    <source>
        <dbReference type="EMBL" id="KIP01773.1"/>
    </source>
</evidence>
<evidence type="ECO:0000313" key="2">
    <source>
        <dbReference type="Proteomes" id="UP000053257"/>
    </source>
</evidence>
<dbReference type="STRING" id="745531.A0A0C3PAE7"/>
<evidence type="ECO:0008006" key="3">
    <source>
        <dbReference type="Google" id="ProtNLM"/>
    </source>
</evidence>